<keyword evidence="5 13" id="KW-0418">Kinase</keyword>
<dbReference type="InterPro" id="IPR001789">
    <property type="entry name" value="Sig_transdc_resp-reg_receiver"/>
</dbReference>
<dbReference type="Gene3D" id="1.10.287.130">
    <property type="match status" value="1"/>
</dbReference>
<dbReference type="PRINTS" id="PR00344">
    <property type="entry name" value="BCTRLSENSOR"/>
</dbReference>
<comment type="catalytic activity">
    <reaction evidence="1">
        <text>ATP + protein L-histidine = ADP + protein N-phospho-L-histidine.</text>
        <dbReference type="EC" id="2.7.13.3"/>
    </reaction>
</comment>
<dbReference type="InterPro" id="IPR003661">
    <property type="entry name" value="HisK_dim/P_dom"/>
</dbReference>
<dbReference type="FunFam" id="2.60.40.10:FF:000791">
    <property type="entry name" value="Two-component system sensor histidine kinase/response regulator"/>
    <property type="match status" value="1"/>
</dbReference>
<keyword evidence="14" id="KW-1185">Reference proteome</keyword>
<dbReference type="Gene3D" id="3.30.565.10">
    <property type="entry name" value="Histidine kinase-like ATPase, C-terminal domain"/>
    <property type="match status" value="1"/>
</dbReference>
<dbReference type="SUPFAM" id="SSF52172">
    <property type="entry name" value="CheY-like"/>
    <property type="match status" value="1"/>
</dbReference>
<dbReference type="Pfam" id="PF07495">
    <property type="entry name" value="Y_Y_Y"/>
    <property type="match status" value="1"/>
</dbReference>
<dbReference type="GO" id="GO:0043565">
    <property type="term" value="F:sequence-specific DNA binding"/>
    <property type="evidence" value="ECO:0007669"/>
    <property type="project" value="InterPro"/>
</dbReference>
<protein>
    <recommendedName>
        <fullName evidence="2">histidine kinase</fullName>
        <ecNumber evidence="2">2.7.13.3</ecNumber>
    </recommendedName>
</protein>
<dbReference type="InterPro" id="IPR011123">
    <property type="entry name" value="Y_Y_Y"/>
</dbReference>
<dbReference type="EMBL" id="CP023777">
    <property type="protein sequence ID" value="ATL46439.1"/>
    <property type="molecule type" value="Genomic_DNA"/>
</dbReference>
<dbReference type="InterPro" id="IPR036097">
    <property type="entry name" value="HisK_dim/P_sf"/>
</dbReference>
<dbReference type="OrthoDB" id="1489484at2"/>
<dbReference type="Pfam" id="PF00512">
    <property type="entry name" value="HisKA"/>
    <property type="match status" value="1"/>
</dbReference>
<dbReference type="SMART" id="SM00342">
    <property type="entry name" value="HTH_ARAC"/>
    <property type="match status" value="1"/>
</dbReference>
<dbReference type="Pfam" id="PF02518">
    <property type="entry name" value="HATPase_c"/>
    <property type="match status" value="1"/>
</dbReference>
<dbReference type="InterPro" id="IPR005467">
    <property type="entry name" value="His_kinase_dom"/>
</dbReference>
<reference evidence="13 14" key="1">
    <citation type="submission" date="2017-10" db="EMBL/GenBank/DDBJ databases">
        <title>Paenichitinophaga pekingensis gen. nov., sp. nov., isolated from activated sludge.</title>
        <authorList>
            <person name="Jin D."/>
            <person name="Kong X."/>
            <person name="Deng Y."/>
            <person name="Bai Z."/>
        </authorList>
    </citation>
    <scope>NUCLEOTIDE SEQUENCE [LARGE SCALE GENOMIC DNA]</scope>
    <source>
        <strain evidence="13 14">13</strain>
    </source>
</reference>
<dbReference type="Pfam" id="PF07494">
    <property type="entry name" value="Reg_prop"/>
    <property type="match status" value="8"/>
</dbReference>
<keyword evidence="9" id="KW-0812">Transmembrane</keyword>
<dbReference type="InterPro" id="IPR015943">
    <property type="entry name" value="WD40/YVTN_repeat-like_dom_sf"/>
</dbReference>
<dbReference type="PROSITE" id="PS50109">
    <property type="entry name" value="HIS_KIN"/>
    <property type="match status" value="1"/>
</dbReference>
<keyword evidence="7" id="KW-0804">Transcription</keyword>
<evidence type="ECO:0000256" key="1">
    <source>
        <dbReference type="ARBA" id="ARBA00000085"/>
    </source>
</evidence>
<keyword evidence="6" id="KW-0805">Transcription regulation</keyword>
<dbReference type="PROSITE" id="PS51257">
    <property type="entry name" value="PROKAR_LIPOPROTEIN"/>
    <property type="match status" value="1"/>
</dbReference>
<dbReference type="EC" id="2.7.13.3" evidence="2"/>
<dbReference type="SUPFAM" id="SSF63829">
    <property type="entry name" value="Calcium-dependent phosphotriesterase"/>
    <property type="match status" value="3"/>
</dbReference>
<keyword evidence="4" id="KW-0808">Transferase</keyword>
<dbReference type="InterPro" id="IPR013783">
    <property type="entry name" value="Ig-like_fold"/>
</dbReference>
<feature type="domain" description="Response regulatory" evidence="12">
    <location>
        <begin position="1094"/>
        <end position="1209"/>
    </location>
</feature>
<dbReference type="Pfam" id="PF12833">
    <property type="entry name" value="HTH_18"/>
    <property type="match status" value="1"/>
</dbReference>
<dbReference type="PROSITE" id="PS01124">
    <property type="entry name" value="HTH_ARAC_FAMILY_2"/>
    <property type="match status" value="1"/>
</dbReference>
<dbReference type="InterPro" id="IPR011006">
    <property type="entry name" value="CheY-like_superfamily"/>
</dbReference>
<dbReference type="Gene3D" id="2.130.10.10">
    <property type="entry name" value="YVTN repeat-like/Quinoprotein amine dehydrogenase"/>
    <property type="match status" value="2"/>
</dbReference>
<feature type="domain" description="Histidine kinase" evidence="11">
    <location>
        <begin position="828"/>
        <end position="1049"/>
    </location>
</feature>
<evidence type="ECO:0000256" key="7">
    <source>
        <dbReference type="ARBA" id="ARBA00023163"/>
    </source>
</evidence>
<proteinExistence type="predicted"/>
<dbReference type="GO" id="GO:0003700">
    <property type="term" value="F:DNA-binding transcription factor activity"/>
    <property type="evidence" value="ECO:0007669"/>
    <property type="project" value="InterPro"/>
</dbReference>
<dbReference type="Proteomes" id="UP000220133">
    <property type="component" value="Chromosome"/>
</dbReference>
<dbReference type="SMART" id="SM00388">
    <property type="entry name" value="HisKA"/>
    <property type="match status" value="1"/>
</dbReference>
<gene>
    <name evidence="13" type="ORF">COR50_04195</name>
</gene>
<dbReference type="InterPro" id="IPR011110">
    <property type="entry name" value="Reg_prop"/>
</dbReference>
<dbReference type="GO" id="GO:0000155">
    <property type="term" value="F:phosphorelay sensor kinase activity"/>
    <property type="evidence" value="ECO:0007669"/>
    <property type="project" value="InterPro"/>
</dbReference>
<feature type="domain" description="HTH araC/xylS-type" evidence="10">
    <location>
        <begin position="1252"/>
        <end position="1351"/>
    </location>
</feature>
<dbReference type="SMART" id="SM00448">
    <property type="entry name" value="REC"/>
    <property type="match status" value="1"/>
</dbReference>
<evidence type="ECO:0000313" key="14">
    <source>
        <dbReference type="Proteomes" id="UP000220133"/>
    </source>
</evidence>
<organism evidence="13 14">
    <name type="scientific">Chitinophaga caeni</name>
    <dbReference type="NCBI Taxonomy" id="2029983"/>
    <lineage>
        <taxon>Bacteria</taxon>
        <taxon>Pseudomonadati</taxon>
        <taxon>Bacteroidota</taxon>
        <taxon>Chitinophagia</taxon>
        <taxon>Chitinophagales</taxon>
        <taxon>Chitinophagaceae</taxon>
        <taxon>Chitinophaga</taxon>
    </lineage>
</organism>
<dbReference type="Gene3D" id="2.60.40.10">
    <property type="entry name" value="Immunoglobulins"/>
    <property type="match status" value="1"/>
</dbReference>
<evidence type="ECO:0000256" key="4">
    <source>
        <dbReference type="ARBA" id="ARBA00022679"/>
    </source>
</evidence>
<name>A0A291QR03_9BACT</name>
<dbReference type="PROSITE" id="PS50110">
    <property type="entry name" value="RESPONSE_REGULATORY"/>
    <property type="match status" value="1"/>
</dbReference>
<evidence type="ECO:0000256" key="2">
    <source>
        <dbReference type="ARBA" id="ARBA00012438"/>
    </source>
</evidence>
<evidence type="ECO:0000256" key="5">
    <source>
        <dbReference type="ARBA" id="ARBA00022777"/>
    </source>
</evidence>
<dbReference type="InterPro" id="IPR004358">
    <property type="entry name" value="Sig_transdc_His_kin-like_C"/>
</dbReference>
<dbReference type="InterPro" id="IPR036890">
    <property type="entry name" value="HATPase_C_sf"/>
</dbReference>
<dbReference type="SMART" id="SM00387">
    <property type="entry name" value="HATPase_c"/>
    <property type="match status" value="1"/>
</dbReference>
<accession>A0A291QR03</accession>
<keyword evidence="3 8" id="KW-0597">Phosphoprotein</keyword>
<feature type="modified residue" description="4-aspartylphosphate" evidence="8">
    <location>
        <position position="1142"/>
    </location>
</feature>
<dbReference type="PANTHER" id="PTHR43547:SF2">
    <property type="entry name" value="HYBRID SIGNAL TRANSDUCTION HISTIDINE KINASE C"/>
    <property type="match status" value="1"/>
</dbReference>
<dbReference type="Gene3D" id="3.40.50.2300">
    <property type="match status" value="1"/>
</dbReference>
<dbReference type="Gene3D" id="1.10.10.60">
    <property type="entry name" value="Homeodomain-like"/>
    <property type="match status" value="1"/>
</dbReference>
<dbReference type="SUPFAM" id="SSF55874">
    <property type="entry name" value="ATPase domain of HSP90 chaperone/DNA topoisomerase II/histidine kinase"/>
    <property type="match status" value="1"/>
</dbReference>
<evidence type="ECO:0000259" key="11">
    <source>
        <dbReference type="PROSITE" id="PS50109"/>
    </source>
</evidence>
<dbReference type="Pfam" id="PF00072">
    <property type="entry name" value="Response_reg"/>
    <property type="match status" value="1"/>
</dbReference>
<evidence type="ECO:0000256" key="3">
    <source>
        <dbReference type="ARBA" id="ARBA00022553"/>
    </source>
</evidence>
<evidence type="ECO:0000256" key="8">
    <source>
        <dbReference type="PROSITE-ProRule" id="PRU00169"/>
    </source>
</evidence>
<dbReference type="InterPro" id="IPR009057">
    <property type="entry name" value="Homeodomain-like_sf"/>
</dbReference>
<dbReference type="KEGG" id="cbae:COR50_04195"/>
<evidence type="ECO:0000313" key="13">
    <source>
        <dbReference type="EMBL" id="ATL46439.1"/>
    </source>
</evidence>
<evidence type="ECO:0000259" key="12">
    <source>
        <dbReference type="PROSITE" id="PS50110"/>
    </source>
</evidence>
<keyword evidence="9" id="KW-1133">Transmembrane helix</keyword>
<dbReference type="SUPFAM" id="SSF47384">
    <property type="entry name" value="Homodimeric domain of signal transducing histidine kinase"/>
    <property type="match status" value="1"/>
</dbReference>
<feature type="transmembrane region" description="Helical" evidence="9">
    <location>
        <begin position="785"/>
        <end position="807"/>
    </location>
</feature>
<dbReference type="InterPro" id="IPR018060">
    <property type="entry name" value="HTH_AraC"/>
</dbReference>
<dbReference type="CDD" id="cd17574">
    <property type="entry name" value="REC_OmpR"/>
    <property type="match status" value="1"/>
</dbReference>
<dbReference type="FunFam" id="3.30.565.10:FF:000006">
    <property type="entry name" value="Sensor histidine kinase WalK"/>
    <property type="match status" value="1"/>
</dbReference>
<keyword evidence="9" id="KW-0472">Membrane</keyword>
<feature type="transmembrane region" description="Helical" evidence="9">
    <location>
        <begin position="7"/>
        <end position="25"/>
    </location>
</feature>
<evidence type="ECO:0000256" key="6">
    <source>
        <dbReference type="ARBA" id="ARBA00023015"/>
    </source>
</evidence>
<dbReference type="SUPFAM" id="SSF46689">
    <property type="entry name" value="Homeodomain-like"/>
    <property type="match status" value="1"/>
</dbReference>
<sequence>MRSSEALKYIIFCLLLFAINFLGFFSCIAQNLSFDHLKIEDGLSNNSVLSLEQDDFGFIWIGTANGLNRYDGKRFKVYKTNAKDSSSISNNNILSLATDNKGNLWVGTTSGLNKYNPQTDQFQRIGIDGINSIYFSSSGAVWVGAVDGLYAFLNPKSDKLLSFSREQGLAGDEIRAIYEDHLHNLWVGTDKGLSMIEMQGNQFRVVNFDQQLADGNSLKSNYITSIAEDDDHNLWIGTQNSGLYLYVVKEDRFFHYEQGRDPADGLVNNKIRKILKDRITGMLWVGTQEGISIINPRTRKFQTYRHVPDNKESLSQNSVYSILQDANGSIWIGTYFGGLNTAYTYQTPFEILQDGEGNSSINNNVVSGILEDEKKNLWIGTEGGGANYFDRTKRIFKAYKNDPANSKSIASNLVKCIYRDKDGNTWIGTHGGGLNLFEPSTGSFKHYLYNENDPLRLLTSYNALFEDRLGRFWVGSSRGIMLFKRNGTSLEKWPEQESLQGLKSLYAQIIFEDSKNRIWIGTRPGLYVLTGNLLEQKSLNELINCITEDLDHNIWIGTMDGGLYCYNNANGQLKHYTKKDGLPDNSIFGILQDDKNVLWLSTNNGIVKFDPQKNIFQTYTTSDGLAGNEFNLNSYFKDSNGKFYFGGFNGITSFYPSEISFNEFKSPVVLTGLKLINKEIKVNDKSHLLKKDINLTDKIVLNHNQNIFTVEYALLNYVKSEKNRYAYKLSGFDDNWIETPMASITYTDLSSGTYQLMIKGANNDGVWSDVRQLTIKILPPFWLTWWAYCIYAASVFFIIFFVTRFIYLRALLRKESELHQVKLDFFTNISHEIRTHLTLIMAPVEKMLENSKGDEFFSQQLNNINSNARRLLKLVSELMDFRKAETNNLLLHVSQQNIIPFLQDIYEGFRELSLSKNITTSFIHNTDEVMLYFDKEQLEKVFFNLLSNAFKFTPEGGRIILNVEEDDKFVKISISDNGQGIEPQYLEKIFTNFFQVADHGLQNTGYGIGLALAKNIVELHKGAITVESAYQGDQMEGHTTFVVRLLKGIHHLEGDNNVIIENKVLSQQPALEKPVSVKKIRRTSTQTPAEPKQTILIVEDTDELRELIRENFQDHYTILETRDGVDALAVATEQIPDLIISDVMMPRMDGFTLCNHLKTDERTSHIPVVLLTAKSTQADLLSGLETGADVYLTKPFSLQALFLNARNLLASKEKLRIKFSQKINASPLPGITAMQETVMEDGLSTIDQDFLIKATDLIEEYMDHAEFNVEMMARKFAMSRPVLYKKVKSLTGMSVNDFIKSLRLKKAGVLLLQRKLNVNEICYTVGYNDIKHFRNEFKKQYGKTPTEFAAQGQVQNES</sequence>
<evidence type="ECO:0000259" key="10">
    <source>
        <dbReference type="PROSITE" id="PS01124"/>
    </source>
</evidence>
<dbReference type="RefSeq" id="WP_098192827.1">
    <property type="nucleotide sequence ID" value="NZ_CP023777.1"/>
</dbReference>
<evidence type="ECO:0000256" key="9">
    <source>
        <dbReference type="SAM" id="Phobius"/>
    </source>
</evidence>
<dbReference type="PANTHER" id="PTHR43547">
    <property type="entry name" value="TWO-COMPONENT HISTIDINE KINASE"/>
    <property type="match status" value="1"/>
</dbReference>
<dbReference type="CDD" id="cd00082">
    <property type="entry name" value="HisKA"/>
    <property type="match status" value="1"/>
</dbReference>
<dbReference type="InterPro" id="IPR003594">
    <property type="entry name" value="HATPase_dom"/>
</dbReference>